<dbReference type="EMBL" id="LFYR01001977">
    <property type="protein sequence ID" value="KMZ58215.1"/>
    <property type="molecule type" value="Genomic_DNA"/>
</dbReference>
<evidence type="ECO:0000256" key="3">
    <source>
        <dbReference type="SAM" id="SignalP"/>
    </source>
</evidence>
<dbReference type="Pfam" id="PF01190">
    <property type="entry name" value="Pollen_Ole_e_1"/>
    <property type="match status" value="1"/>
</dbReference>
<protein>
    <submittedName>
        <fullName evidence="4">Pollen Ole e 1 allergen and extensin family protein</fullName>
    </submittedName>
</protein>
<evidence type="ECO:0000256" key="1">
    <source>
        <dbReference type="ARBA" id="ARBA00010049"/>
    </source>
</evidence>
<accession>A0A0K9NQI1</accession>
<name>A0A0K9NQI1_ZOSMR</name>
<organism evidence="4 5">
    <name type="scientific">Zostera marina</name>
    <name type="common">Eelgrass</name>
    <dbReference type="NCBI Taxonomy" id="29655"/>
    <lineage>
        <taxon>Eukaryota</taxon>
        <taxon>Viridiplantae</taxon>
        <taxon>Streptophyta</taxon>
        <taxon>Embryophyta</taxon>
        <taxon>Tracheophyta</taxon>
        <taxon>Spermatophyta</taxon>
        <taxon>Magnoliopsida</taxon>
        <taxon>Liliopsida</taxon>
        <taxon>Zosteraceae</taxon>
        <taxon>Zostera</taxon>
    </lineage>
</organism>
<dbReference type="InterPro" id="IPR006041">
    <property type="entry name" value="Pollen_Ole_e1_allergen"/>
</dbReference>
<evidence type="ECO:0000313" key="5">
    <source>
        <dbReference type="Proteomes" id="UP000036987"/>
    </source>
</evidence>
<comment type="similarity">
    <text evidence="1">Belongs to the Ole e I family.</text>
</comment>
<dbReference type="PANTHER" id="PTHR31614:SF34">
    <property type="entry name" value="POLLEN-SPECIFIC PROTEIN C13"/>
    <property type="match status" value="1"/>
</dbReference>
<dbReference type="OMA" id="ITHTHES"/>
<comment type="caution">
    <text evidence="4">The sequence shown here is derived from an EMBL/GenBank/DDBJ whole genome shotgun (WGS) entry which is preliminary data.</text>
</comment>
<reference evidence="5" key="1">
    <citation type="journal article" date="2016" name="Nature">
        <title>The genome of the seagrass Zostera marina reveals angiosperm adaptation to the sea.</title>
        <authorList>
            <person name="Olsen J.L."/>
            <person name="Rouze P."/>
            <person name="Verhelst B."/>
            <person name="Lin Y.-C."/>
            <person name="Bayer T."/>
            <person name="Collen J."/>
            <person name="Dattolo E."/>
            <person name="De Paoli E."/>
            <person name="Dittami S."/>
            <person name="Maumus F."/>
            <person name="Michel G."/>
            <person name="Kersting A."/>
            <person name="Lauritano C."/>
            <person name="Lohaus R."/>
            <person name="Toepel M."/>
            <person name="Tonon T."/>
            <person name="Vanneste K."/>
            <person name="Amirebrahimi M."/>
            <person name="Brakel J."/>
            <person name="Bostroem C."/>
            <person name="Chovatia M."/>
            <person name="Grimwood J."/>
            <person name="Jenkins J.W."/>
            <person name="Jueterbock A."/>
            <person name="Mraz A."/>
            <person name="Stam W.T."/>
            <person name="Tice H."/>
            <person name="Bornberg-Bauer E."/>
            <person name="Green P.J."/>
            <person name="Pearson G.A."/>
            <person name="Procaccini G."/>
            <person name="Duarte C.M."/>
            <person name="Schmutz J."/>
            <person name="Reusch T.B.H."/>
            <person name="Van de Peer Y."/>
        </authorList>
    </citation>
    <scope>NUCLEOTIDE SEQUENCE [LARGE SCALE GENOMIC DNA]</scope>
    <source>
        <strain evidence="5">cv. Finnish</strain>
    </source>
</reference>
<keyword evidence="3" id="KW-0732">Signal</keyword>
<dbReference type="PANTHER" id="PTHR31614">
    <property type="entry name" value="PROTEIN DOWNSTREAM OF FLC-RELATED"/>
    <property type="match status" value="1"/>
</dbReference>
<keyword evidence="5" id="KW-1185">Reference proteome</keyword>
<evidence type="ECO:0000256" key="2">
    <source>
        <dbReference type="ARBA" id="ARBA00023157"/>
    </source>
</evidence>
<sequence length="168" mass="18399">MAKLQDSIAILLIMFLISTFISLGAAVKPSANGFVLKGKVYCDTCRSGFETSVTNYIEGAKVKLQCKNATTHVLILTMDGTTDASGTYTMDIKDDYSDEVCSVELVSSPQSDCKEMKKDRNSVQVMITENSGMSSNVRYANSLGFLRTQAMPICKKLMVKYKIGNGHH</sequence>
<proteinExistence type="inferred from homology"/>
<feature type="signal peptide" evidence="3">
    <location>
        <begin position="1"/>
        <end position="26"/>
    </location>
</feature>
<keyword evidence="2" id="KW-1015">Disulfide bond</keyword>
<gene>
    <name evidence="4" type="ORF">ZOSMA_79G00580</name>
</gene>
<dbReference type="OrthoDB" id="1896520at2759"/>
<dbReference type="AlphaFoldDB" id="A0A0K9NQI1"/>
<evidence type="ECO:0000313" key="4">
    <source>
        <dbReference type="EMBL" id="KMZ58215.1"/>
    </source>
</evidence>
<feature type="chain" id="PRO_5005527268" evidence="3">
    <location>
        <begin position="27"/>
        <end position="168"/>
    </location>
</feature>
<dbReference type="Proteomes" id="UP000036987">
    <property type="component" value="Unassembled WGS sequence"/>
</dbReference>